<proteinExistence type="predicted"/>
<dbReference type="RefSeq" id="XP_009842135.1">
    <property type="nucleotide sequence ID" value="XM_009843833.1"/>
</dbReference>
<dbReference type="AlphaFoldDB" id="W4FLI0"/>
<reference evidence="1" key="1">
    <citation type="submission" date="2013-12" db="EMBL/GenBank/DDBJ databases">
        <title>The Genome Sequence of Aphanomyces astaci APO3.</title>
        <authorList>
            <consortium name="The Broad Institute Genomics Platform"/>
            <person name="Russ C."/>
            <person name="Tyler B."/>
            <person name="van West P."/>
            <person name="Dieguez-Uribeondo J."/>
            <person name="Young S.K."/>
            <person name="Zeng Q."/>
            <person name="Gargeya S."/>
            <person name="Fitzgerald M."/>
            <person name="Abouelleil A."/>
            <person name="Alvarado L."/>
            <person name="Chapman S.B."/>
            <person name="Gainer-Dewar J."/>
            <person name="Goldberg J."/>
            <person name="Griggs A."/>
            <person name="Gujja S."/>
            <person name="Hansen M."/>
            <person name="Howarth C."/>
            <person name="Imamovic A."/>
            <person name="Ireland A."/>
            <person name="Larimer J."/>
            <person name="McCowan C."/>
            <person name="Murphy C."/>
            <person name="Pearson M."/>
            <person name="Poon T.W."/>
            <person name="Priest M."/>
            <person name="Roberts A."/>
            <person name="Saif S."/>
            <person name="Shea T."/>
            <person name="Sykes S."/>
            <person name="Wortman J."/>
            <person name="Nusbaum C."/>
            <person name="Birren B."/>
        </authorList>
    </citation>
    <scope>NUCLEOTIDE SEQUENCE [LARGE SCALE GENOMIC DNA]</scope>
    <source>
        <strain evidence="1">APO3</strain>
    </source>
</reference>
<evidence type="ECO:0000313" key="1">
    <source>
        <dbReference type="EMBL" id="ETV68340.1"/>
    </source>
</evidence>
<name>W4FLI0_APHAT</name>
<dbReference type="EMBL" id="KI913186">
    <property type="protein sequence ID" value="ETV68340.1"/>
    <property type="molecule type" value="Genomic_DNA"/>
</dbReference>
<organism evidence="1">
    <name type="scientific">Aphanomyces astaci</name>
    <name type="common">Crayfish plague agent</name>
    <dbReference type="NCBI Taxonomy" id="112090"/>
    <lineage>
        <taxon>Eukaryota</taxon>
        <taxon>Sar</taxon>
        <taxon>Stramenopiles</taxon>
        <taxon>Oomycota</taxon>
        <taxon>Saprolegniomycetes</taxon>
        <taxon>Saprolegniales</taxon>
        <taxon>Verrucalvaceae</taxon>
        <taxon>Aphanomyces</taxon>
    </lineage>
</organism>
<dbReference type="VEuPathDB" id="FungiDB:H257_15663"/>
<sequence length="170" mass="19001">MVSKPLDFHKRPVEDTHNVRHPTHALERLGVTCAFIIRRWQVDDLVQIRQNNLRYFLDVVICHGNPVADGEDCVVMQGLVKLAPSVLDFGRAHTKRRPAASEVSVKPTIELFVVLHTSPVRVVHLQTSLCHLPRLDLMTNILAFLTVFATVASATANQNDDHELDAATEA</sequence>
<accession>W4FLI0</accession>
<gene>
    <name evidence="1" type="ORF">H257_15663</name>
</gene>
<protein>
    <submittedName>
        <fullName evidence="1">Uncharacterized protein</fullName>
    </submittedName>
</protein>
<dbReference type="GeneID" id="20817659"/>